<dbReference type="InterPro" id="IPR052169">
    <property type="entry name" value="CW_Biosynth-Accessory"/>
</dbReference>
<dbReference type="STRING" id="1796616.A4V09_11470"/>
<dbReference type="InterPro" id="IPR019079">
    <property type="entry name" value="Capsule_synth_CapA"/>
</dbReference>
<comment type="similarity">
    <text evidence="1">Belongs to the CapA family.</text>
</comment>
<dbReference type="Pfam" id="PF09587">
    <property type="entry name" value="PGA_cap"/>
    <property type="match status" value="1"/>
</dbReference>
<evidence type="ECO:0000313" key="3">
    <source>
        <dbReference type="EMBL" id="ANU76332.1"/>
    </source>
</evidence>
<dbReference type="EMBL" id="CP015405">
    <property type="protein sequence ID" value="ANU76332.1"/>
    <property type="molecule type" value="Genomic_DNA"/>
</dbReference>
<dbReference type="SUPFAM" id="SSF56300">
    <property type="entry name" value="Metallo-dependent phosphatases"/>
    <property type="match status" value="1"/>
</dbReference>
<dbReference type="PANTHER" id="PTHR33393">
    <property type="entry name" value="POLYGLUTAMINE SYNTHESIS ACCESSORY PROTEIN RV0574C-RELATED"/>
    <property type="match status" value="1"/>
</dbReference>
<dbReference type="Proteomes" id="UP000092574">
    <property type="component" value="Chromosome"/>
</dbReference>
<dbReference type="PANTHER" id="PTHR33393:SF11">
    <property type="entry name" value="POLYGLUTAMINE SYNTHESIS ACCESSORY PROTEIN RV0574C-RELATED"/>
    <property type="match status" value="1"/>
</dbReference>
<reference evidence="3" key="1">
    <citation type="submission" date="2017-04" db="EMBL/GenBank/DDBJ databases">
        <title>Complete Genome Sequences of Twelve Strains of a Stable Defined Moderately Diverse Mouse Microbiota 2 (sDMDMm2).</title>
        <authorList>
            <person name="Uchimura Y."/>
            <person name="Wyss M."/>
            <person name="Brugiroux S."/>
            <person name="Limenitakis J.P."/>
            <person name="Stecher B."/>
            <person name="McCoy K.D."/>
            <person name="Macpherson A.J."/>
        </authorList>
    </citation>
    <scope>NUCLEOTIDE SEQUENCE</scope>
    <source>
        <strain evidence="3">YL58</strain>
    </source>
</reference>
<dbReference type="KEGG" id="byl:A4V09_11470"/>
<protein>
    <recommendedName>
        <fullName evidence="2">Capsule synthesis protein CapA domain-containing protein</fullName>
    </recommendedName>
</protein>
<dbReference type="RefSeq" id="WP_065542502.1">
    <property type="nucleotide sequence ID" value="NZ_CP015405.2"/>
</dbReference>
<proteinExistence type="inferred from homology"/>
<dbReference type="OrthoDB" id="9810906at2"/>
<keyword evidence="4" id="KW-1185">Reference proteome</keyword>
<organism evidence="3 4">
    <name type="scientific">Blautia pseudococcoides</name>
    <dbReference type="NCBI Taxonomy" id="1796616"/>
    <lineage>
        <taxon>Bacteria</taxon>
        <taxon>Bacillati</taxon>
        <taxon>Bacillota</taxon>
        <taxon>Clostridia</taxon>
        <taxon>Lachnospirales</taxon>
        <taxon>Lachnospiraceae</taxon>
        <taxon>Blautia</taxon>
    </lineage>
</organism>
<evidence type="ECO:0000313" key="4">
    <source>
        <dbReference type="Proteomes" id="UP000092574"/>
    </source>
</evidence>
<dbReference type="SMART" id="SM00854">
    <property type="entry name" value="PGA_cap"/>
    <property type="match status" value="1"/>
</dbReference>
<gene>
    <name evidence="3" type="ORF">A4V09_11470</name>
</gene>
<dbReference type="AlphaFoldDB" id="A0A1C7IDR0"/>
<sequence length="346" mass="38452">MDKKIRKNRIRRARQVRRIKKRLTSGVLLLAALLFVFLFFVPKVSAKRELKAQAAREQELESKMTKVTIGAVGTCIFGDERGTGEKGSFLEAYKKEENPAYFFQKVKKELDKADVNVANFIGDMSDETAAGRKHPIKGQKEYADIFKAGSIDLVNLANDRTKDYGQEGYYDTAIALNEAGVGAFGHDRVSFKNVNGIQIGFIGIDVLDKSMDMQALLVKNIQLAKGAGAHMIVVCMNWGSEGAQKPGKSQEEWAHRAVEAGADLVLGYHPSHVQQVERYEGSYIIYSLGVFCNGADKNPEVWDSVIYRQTFGFLDGKLAKAWEPEQIPCRISSDSGENNFQPELGV</sequence>
<feature type="domain" description="Capsule synthesis protein CapA" evidence="2">
    <location>
        <begin position="68"/>
        <end position="295"/>
    </location>
</feature>
<dbReference type="InterPro" id="IPR029052">
    <property type="entry name" value="Metallo-depent_PP-like"/>
</dbReference>
<accession>A0A1C7IDR0</accession>
<evidence type="ECO:0000256" key="1">
    <source>
        <dbReference type="ARBA" id="ARBA00005662"/>
    </source>
</evidence>
<dbReference type="Gene3D" id="3.60.21.10">
    <property type="match status" value="1"/>
</dbReference>
<name>A0A1C7IDR0_9FIRM</name>
<evidence type="ECO:0000259" key="2">
    <source>
        <dbReference type="SMART" id="SM00854"/>
    </source>
</evidence>